<keyword evidence="5" id="KW-1185">Reference proteome</keyword>
<dbReference type="CDD" id="cd00827">
    <property type="entry name" value="init_cond_enzymes"/>
    <property type="match status" value="1"/>
</dbReference>
<organism evidence="4 5">
    <name type="scientific">Natrinema pallidum</name>
    <dbReference type="NCBI Taxonomy" id="69527"/>
    <lineage>
        <taxon>Archaea</taxon>
        <taxon>Methanobacteriati</taxon>
        <taxon>Methanobacteriota</taxon>
        <taxon>Stenosarchaea group</taxon>
        <taxon>Halobacteria</taxon>
        <taxon>Halobacteriales</taxon>
        <taxon>Natrialbaceae</taxon>
        <taxon>Natrinema</taxon>
    </lineage>
</organism>
<dbReference type="PANTHER" id="PTHR34069">
    <property type="entry name" value="3-OXOACYL-[ACYL-CARRIER-PROTEIN] SYNTHASE 3"/>
    <property type="match status" value="1"/>
</dbReference>
<gene>
    <name evidence="4" type="ORF">FGF80_01805</name>
</gene>
<dbReference type="SUPFAM" id="SSF53901">
    <property type="entry name" value="Thiolase-like"/>
    <property type="match status" value="2"/>
</dbReference>
<evidence type="ECO:0000259" key="3">
    <source>
        <dbReference type="Pfam" id="PF12172"/>
    </source>
</evidence>
<protein>
    <submittedName>
        <fullName evidence="4">ACP synthase</fullName>
    </submittedName>
</protein>
<keyword evidence="1" id="KW-0414">Isoprene biosynthesis</keyword>
<dbReference type="KEGG" id="npl:FGF80_01805"/>
<feature type="domain" description="ChsH2 rubredoxin-like zinc ribbon" evidence="3">
    <location>
        <begin position="350"/>
        <end position="381"/>
    </location>
</feature>
<dbReference type="GO" id="GO:0016746">
    <property type="term" value="F:acyltransferase activity"/>
    <property type="evidence" value="ECO:0007669"/>
    <property type="project" value="UniProtKB-KW"/>
</dbReference>
<proteinExistence type="predicted"/>
<dbReference type="SUPFAM" id="SSF50249">
    <property type="entry name" value="Nucleic acid-binding proteins"/>
    <property type="match status" value="1"/>
</dbReference>
<dbReference type="RefSeq" id="WP_138651900.1">
    <property type="nucleotide sequence ID" value="NZ_CP040637.1"/>
</dbReference>
<evidence type="ECO:0000313" key="5">
    <source>
        <dbReference type="Proteomes" id="UP000307562"/>
    </source>
</evidence>
<accession>A0A4P9TC00</accession>
<evidence type="ECO:0000313" key="4">
    <source>
        <dbReference type="EMBL" id="QCW02049.1"/>
    </source>
</evidence>
<evidence type="ECO:0000256" key="2">
    <source>
        <dbReference type="SAM" id="MobiDB-lite"/>
    </source>
</evidence>
<dbReference type="Gene3D" id="3.40.47.10">
    <property type="match status" value="1"/>
</dbReference>
<dbReference type="InterPro" id="IPR016039">
    <property type="entry name" value="Thiolase-like"/>
</dbReference>
<dbReference type="InterPro" id="IPR022002">
    <property type="entry name" value="ChsH2_Znr"/>
</dbReference>
<sequence length="514" mass="53249">MAAITGVGAYAPRFRITSEAFEDAWGQFHAAGVTQKAVPSADEDALTMGYEAATRALEAAETDPDEIDWLAFASSRPPTAEEDLTARLGAMVALSESATRHAFTGSTRAGTRALWAALDALEADSTTALVVAADAPQGDPDDGIDHAAGAGSAAFVLEREGPAEIVDRAEYSAPYPGTRFRNAGEDETQGLGITQYDRRAFTETIGGAVAGLEDEPTPDAVAIQAPDGKLPYRAAGAAGVGTEEIRAAATVHELGDLGAASVPVSLATALADGYESILAVSHGSGAGADAVVVSVASETRQSDGDVPAVTALEGDDPLTYAEYLRQRGIVTTGPPSGGGAYVSVPSWRRSIPQRYRLEAGRCSECDALSFPPNGACDDCGALADYEPIELAGEGTIEAVTTISQGGAPPEFAEQQAQSGDYAAAIVALETDGASETHRKDGDHAERNSADRSSGQRQREEGVDSGDETVSVPAMGTDADPADFSVGERIETTIRRIYTQEGVTRYGFKIRPAGE</sequence>
<dbReference type="AlphaFoldDB" id="A0A4P9TC00"/>
<feature type="region of interest" description="Disordered" evidence="2">
    <location>
        <begin position="432"/>
        <end position="483"/>
    </location>
</feature>
<dbReference type="EMBL" id="CP040637">
    <property type="protein sequence ID" value="QCW02049.1"/>
    <property type="molecule type" value="Genomic_DNA"/>
</dbReference>
<reference evidence="5" key="1">
    <citation type="submission" date="2019-05" db="EMBL/GenBank/DDBJ databases">
        <title>Complete Genome Sequence and Methylation Pattern of the Halophilic Archaeon Natrinema pallidum BOL6-1.</title>
        <authorList>
            <person name="DasSarma P."/>
            <person name="DasSarma B.P."/>
            <person name="DasSarma S.L."/>
            <person name="Martinez F.L."/>
            <person name="Guzman D."/>
            <person name="Roberts R.J."/>
            <person name="DasSarma S."/>
        </authorList>
    </citation>
    <scope>NUCLEOTIDE SEQUENCE [LARGE SCALE GENOMIC DNA]</scope>
    <source>
        <strain evidence="5">BOL6-1</strain>
    </source>
</reference>
<name>A0A4P9TC00_9EURY</name>
<dbReference type="Proteomes" id="UP000307562">
    <property type="component" value="Chromosome"/>
</dbReference>
<dbReference type="GO" id="GO:0044550">
    <property type="term" value="P:secondary metabolite biosynthetic process"/>
    <property type="evidence" value="ECO:0007669"/>
    <property type="project" value="TreeGrafter"/>
</dbReference>
<dbReference type="PANTHER" id="PTHR34069:SF2">
    <property type="entry name" value="BETA-KETOACYL-[ACYL-CARRIER-PROTEIN] SYNTHASE III"/>
    <property type="match status" value="1"/>
</dbReference>
<feature type="compositionally biased region" description="Basic and acidic residues" evidence="2">
    <location>
        <begin position="434"/>
        <end position="449"/>
    </location>
</feature>
<dbReference type="Pfam" id="PF12172">
    <property type="entry name" value="zf-ChsH2"/>
    <property type="match status" value="1"/>
</dbReference>
<dbReference type="GeneID" id="96154658"/>
<dbReference type="InterPro" id="IPR012340">
    <property type="entry name" value="NA-bd_OB-fold"/>
</dbReference>
<evidence type="ECO:0000256" key="1">
    <source>
        <dbReference type="ARBA" id="ARBA00023229"/>
    </source>
</evidence>
<dbReference type="GO" id="GO:0008299">
    <property type="term" value="P:isoprenoid biosynthetic process"/>
    <property type="evidence" value="ECO:0007669"/>
    <property type="project" value="UniProtKB-KW"/>
</dbReference>